<dbReference type="RefSeq" id="WP_205261928.1">
    <property type="nucleotide sequence ID" value="NZ_JAERWK010000021.1"/>
</dbReference>
<evidence type="ECO:0000313" key="4">
    <source>
        <dbReference type="Proteomes" id="UP000663792"/>
    </source>
</evidence>
<evidence type="ECO:0000256" key="1">
    <source>
        <dbReference type="SAM" id="MobiDB-lite"/>
    </source>
</evidence>
<dbReference type="SMART" id="SM00824">
    <property type="entry name" value="PKS_TE"/>
    <property type="match status" value="1"/>
</dbReference>
<dbReference type="Gene3D" id="3.40.50.1820">
    <property type="entry name" value="alpha/beta hydrolase"/>
    <property type="match status" value="1"/>
</dbReference>
<dbReference type="EMBL" id="JAERWK010000021">
    <property type="protein sequence ID" value="MBM9468979.1"/>
    <property type="molecule type" value="Genomic_DNA"/>
</dbReference>
<feature type="domain" description="Thioesterase TesA-like" evidence="2">
    <location>
        <begin position="26"/>
        <end position="259"/>
    </location>
</feature>
<dbReference type="InterPro" id="IPR020802">
    <property type="entry name" value="TesA-like"/>
</dbReference>
<accession>A0A938YFL2</accession>
<evidence type="ECO:0000259" key="2">
    <source>
        <dbReference type="SMART" id="SM00824"/>
    </source>
</evidence>
<gene>
    <name evidence="3" type="ORF">JL106_16970</name>
</gene>
<dbReference type="Pfam" id="PF00975">
    <property type="entry name" value="Thioesterase"/>
    <property type="match status" value="1"/>
</dbReference>
<proteinExistence type="predicted"/>
<dbReference type="InterPro" id="IPR029058">
    <property type="entry name" value="AB_hydrolase_fold"/>
</dbReference>
<dbReference type="AlphaFoldDB" id="A0A938YFL2"/>
<keyword evidence="4" id="KW-1185">Reference proteome</keyword>
<organism evidence="3 4">
    <name type="scientific">Nakamurella leprariae</name>
    <dbReference type="NCBI Taxonomy" id="2803911"/>
    <lineage>
        <taxon>Bacteria</taxon>
        <taxon>Bacillati</taxon>
        <taxon>Actinomycetota</taxon>
        <taxon>Actinomycetes</taxon>
        <taxon>Nakamurellales</taxon>
        <taxon>Nakamurellaceae</taxon>
        <taxon>Nakamurella</taxon>
    </lineage>
</organism>
<dbReference type="GO" id="GO:0016787">
    <property type="term" value="F:hydrolase activity"/>
    <property type="evidence" value="ECO:0007669"/>
    <property type="project" value="UniProtKB-KW"/>
</dbReference>
<keyword evidence="3" id="KW-0378">Hydrolase</keyword>
<feature type="region of interest" description="Disordered" evidence="1">
    <location>
        <begin position="132"/>
        <end position="157"/>
    </location>
</feature>
<name>A0A938YFL2_9ACTN</name>
<sequence length="270" mass="28506">MDDELGRSVASVRPPASAPVVRPPLWCFAGGGAPALSMLPLARALPADQPVHAWQAPGYEGRAWPDWSVAGAATRALRTIRRTTPCGPFPLVGHSFGGLLALEVAARLTAAGQDVPFVMLLDTVVPPTLPAAPGAPAPVGDDRPIPEPMDGPAGASAPDLRSRLAMHLMVAGAGLVEYSPGRRDAVFWERSLRMTNRHRPRPWSGRVILVMAGDNPDDPRRWETVLTGPFEVHRVAGGHSSIMRPPFNAPIAQLLLTELDAVAPGAAVTA</sequence>
<comment type="caution">
    <text evidence="3">The sequence shown here is derived from an EMBL/GenBank/DDBJ whole genome shotgun (WGS) entry which is preliminary data.</text>
</comment>
<evidence type="ECO:0000313" key="3">
    <source>
        <dbReference type="EMBL" id="MBM9468979.1"/>
    </source>
</evidence>
<reference evidence="3" key="1">
    <citation type="submission" date="2021-01" db="EMBL/GenBank/DDBJ databases">
        <title>YIM 132084 draft genome.</title>
        <authorList>
            <person name="An D."/>
        </authorList>
    </citation>
    <scope>NUCLEOTIDE SEQUENCE</scope>
    <source>
        <strain evidence="3">YIM 132084</strain>
    </source>
</reference>
<protein>
    <submittedName>
        <fullName evidence="3">Alpha/beta fold hydrolase</fullName>
    </submittedName>
</protein>
<dbReference type="InterPro" id="IPR001031">
    <property type="entry name" value="Thioesterase"/>
</dbReference>
<dbReference type="SUPFAM" id="SSF53474">
    <property type="entry name" value="alpha/beta-Hydrolases"/>
    <property type="match status" value="1"/>
</dbReference>
<dbReference type="Proteomes" id="UP000663792">
    <property type="component" value="Unassembled WGS sequence"/>
</dbReference>